<reference evidence="4" key="1">
    <citation type="submission" date="2017-08" db="EMBL/GenBank/DDBJ databases">
        <authorList>
            <person name="Varghese N."/>
            <person name="Submissions S."/>
        </authorList>
    </citation>
    <scope>NUCLEOTIDE SEQUENCE [LARGE SCALE GENOMIC DNA]</scope>
    <source>
        <strain evidence="4">DSM 4725</strain>
    </source>
</reference>
<feature type="transmembrane region" description="Helical" evidence="2">
    <location>
        <begin position="257"/>
        <end position="276"/>
    </location>
</feature>
<dbReference type="EMBL" id="OBQI01000002">
    <property type="protein sequence ID" value="SOC48914.1"/>
    <property type="molecule type" value="Genomic_DNA"/>
</dbReference>
<sequence>MVVVRLSRDLRPAGGPTDEQPPARLPGRVRAVGATVVLAVTTAVVLAQLFVSGTVGLADNGDADRLVCRLGLVIGPASSQQGFESDYDAGNRCPGENWQYATSWRPLLRLTYWVTRLVTGDDGFDMSVMAGVGAVLLGLGAAALFLALPGGAGARWPLVALVVVAVSDIGFVTYLNSGYTDQGGFIGLLWVCAAIVGLVVHRTWPWLLFLGLAVVFTGAAKTALITVLPAVGLALLLSRRYRSRPAQPGRWSLRRPIAALVAVLALGGGVLGLTAMSQGEGLSNGNKYNLLFHTLLVESDDPEADLAEMGLPPELARFAGTNAWEEDTPWNDPDIEDNAWTVFSWKTYLEFFATHPDRFLELVPRSFDAVADARVDYLANLPGEPGDEPRLAERPSPVFWVLGLLPQGWPVPAISFLWLGAAVFGVRWARSEEAGRAVRGVLALLLTGYAGSQSLLALSDGYYELAKHNVHAAFATGLLMAVLLEAGIRTAAGAVRRRRAAERDGGAPPAEEDSVEAGVPAAGGAR</sequence>
<organism evidence="3 4">
    <name type="scientific">Blastococcus aggregatus</name>
    <dbReference type="NCBI Taxonomy" id="38502"/>
    <lineage>
        <taxon>Bacteria</taxon>
        <taxon>Bacillati</taxon>
        <taxon>Actinomycetota</taxon>
        <taxon>Actinomycetes</taxon>
        <taxon>Geodermatophilales</taxon>
        <taxon>Geodermatophilaceae</taxon>
        <taxon>Blastococcus</taxon>
    </lineage>
</organism>
<accession>A0A285V442</accession>
<dbReference type="Proteomes" id="UP000219435">
    <property type="component" value="Unassembled WGS sequence"/>
</dbReference>
<feature type="region of interest" description="Disordered" evidence="1">
    <location>
        <begin position="1"/>
        <end position="25"/>
    </location>
</feature>
<evidence type="ECO:0000256" key="2">
    <source>
        <dbReference type="SAM" id="Phobius"/>
    </source>
</evidence>
<feature type="transmembrane region" description="Helical" evidence="2">
    <location>
        <begin position="206"/>
        <end position="237"/>
    </location>
</feature>
<evidence type="ECO:0000256" key="1">
    <source>
        <dbReference type="SAM" id="MobiDB-lite"/>
    </source>
</evidence>
<evidence type="ECO:0008006" key="5">
    <source>
        <dbReference type="Google" id="ProtNLM"/>
    </source>
</evidence>
<feature type="transmembrane region" description="Helical" evidence="2">
    <location>
        <begin position="183"/>
        <end position="200"/>
    </location>
</feature>
<evidence type="ECO:0000313" key="3">
    <source>
        <dbReference type="EMBL" id="SOC48914.1"/>
    </source>
</evidence>
<keyword evidence="2" id="KW-0812">Transmembrane</keyword>
<dbReference type="AlphaFoldDB" id="A0A285V442"/>
<feature type="transmembrane region" description="Helical" evidence="2">
    <location>
        <begin position="470"/>
        <end position="488"/>
    </location>
</feature>
<keyword evidence="2" id="KW-1133">Transmembrane helix</keyword>
<feature type="transmembrane region" description="Helical" evidence="2">
    <location>
        <begin position="154"/>
        <end position="176"/>
    </location>
</feature>
<keyword evidence="4" id="KW-1185">Reference proteome</keyword>
<feature type="compositionally biased region" description="Basic and acidic residues" evidence="1">
    <location>
        <begin position="1"/>
        <end position="11"/>
    </location>
</feature>
<name>A0A285V442_9ACTN</name>
<feature type="transmembrane region" description="Helical" evidence="2">
    <location>
        <begin position="126"/>
        <end position="148"/>
    </location>
</feature>
<keyword evidence="2" id="KW-0472">Membrane</keyword>
<feature type="transmembrane region" description="Helical" evidence="2">
    <location>
        <begin position="441"/>
        <end position="458"/>
    </location>
</feature>
<evidence type="ECO:0000313" key="4">
    <source>
        <dbReference type="Proteomes" id="UP000219435"/>
    </source>
</evidence>
<gene>
    <name evidence="3" type="ORF">SAMN05660748_1627</name>
</gene>
<feature type="transmembrane region" description="Helical" evidence="2">
    <location>
        <begin position="31"/>
        <end position="51"/>
    </location>
</feature>
<feature type="transmembrane region" description="Helical" evidence="2">
    <location>
        <begin position="409"/>
        <end position="429"/>
    </location>
</feature>
<feature type="region of interest" description="Disordered" evidence="1">
    <location>
        <begin position="499"/>
        <end position="526"/>
    </location>
</feature>
<protein>
    <recommendedName>
        <fullName evidence="5">Dolichyl-phosphate-mannose-protein mannosyltransferase</fullName>
    </recommendedName>
</protein>
<proteinExistence type="predicted"/>